<proteinExistence type="predicted"/>
<organism evidence="1 2">
    <name type="scientific">Conidiobolus coronatus (strain ATCC 28846 / CBS 209.66 / NRRL 28638)</name>
    <name type="common">Delacroixia coronata</name>
    <dbReference type="NCBI Taxonomy" id="796925"/>
    <lineage>
        <taxon>Eukaryota</taxon>
        <taxon>Fungi</taxon>
        <taxon>Fungi incertae sedis</taxon>
        <taxon>Zoopagomycota</taxon>
        <taxon>Entomophthoromycotina</taxon>
        <taxon>Entomophthoromycetes</taxon>
        <taxon>Entomophthorales</taxon>
        <taxon>Ancylistaceae</taxon>
        <taxon>Conidiobolus</taxon>
    </lineage>
</organism>
<reference evidence="1 2" key="1">
    <citation type="journal article" date="2015" name="Genome Biol. Evol.">
        <title>Phylogenomic analyses indicate that early fungi evolved digesting cell walls of algal ancestors of land plants.</title>
        <authorList>
            <person name="Chang Y."/>
            <person name="Wang S."/>
            <person name="Sekimoto S."/>
            <person name="Aerts A.L."/>
            <person name="Choi C."/>
            <person name="Clum A."/>
            <person name="LaButti K.M."/>
            <person name="Lindquist E.A."/>
            <person name="Yee Ngan C."/>
            <person name="Ohm R.A."/>
            <person name="Salamov A.A."/>
            <person name="Grigoriev I.V."/>
            <person name="Spatafora J.W."/>
            <person name="Berbee M.L."/>
        </authorList>
    </citation>
    <scope>NUCLEOTIDE SEQUENCE [LARGE SCALE GENOMIC DNA]</scope>
    <source>
        <strain evidence="1 2">NRRL 28638</strain>
    </source>
</reference>
<name>A0A137NSI0_CONC2</name>
<protein>
    <recommendedName>
        <fullName evidence="3">F-box domain-containing protein</fullName>
    </recommendedName>
</protein>
<dbReference type="EMBL" id="KQ964830">
    <property type="protein sequence ID" value="KXN65694.1"/>
    <property type="molecule type" value="Genomic_DNA"/>
</dbReference>
<dbReference type="AlphaFoldDB" id="A0A137NSI0"/>
<evidence type="ECO:0000313" key="2">
    <source>
        <dbReference type="Proteomes" id="UP000070444"/>
    </source>
</evidence>
<accession>A0A137NSI0</accession>
<dbReference type="Proteomes" id="UP000070444">
    <property type="component" value="Unassembled WGS sequence"/>
</dbReference>
<keyword evidence="2" id="KW-1185">Reference proteome</keyword>
<evidence type="ECO:0008006" key="3">
    <source>
        <dbReference type="Google" id="ProtNLM"/>
    </source>
</evidence>
<dbReference type="SUPFAM" id="SSF52047">
    <property type="entry name" value="RNI-like"/>
    <property type="match status" value="1"/>
</dbReference>
<evidence type="ECO:0000313" key="1">
    <source>
        <dbReference type="EMBL" id="KXN65694.1"/>
    </source>
</evidence>
<gene>
    <name evidence="1" type="ORF">CONCODRAFT_12639</name>
</gene>
<sequence>MEKIDNKQIINLLCNPDLTQYLTNKDKSELCQCSKYIFFKCTQNRLQSLELFLYQLTDRRTIFSPSNYTNKEILQNQLIHISQAIEAYKNTAIRLGIGMNYNYHLVKYTTQSFINLTKLRLVYVIIPKFEFNNILSNLENLDTLWLDEIIISFNDAEENTPLALPPLLNNLFWSNCKQMHYDSAIDLHPVAFHNSLSDINFDALSPLEIPTYSIKNLKFLTSYNAELQYTQTINQLIQTNPKLTQLNTLIEALDNTTIKLISHSVNLSKLHFDNDYGESDIQVTDFLPLPYLNSIEFNIVPIHRLVYASQLIKCCVNLVNFICPWLPEIEDNLQGLITNIEHLEYLTLRNCSNSPDFITFKLVNQNLKYLEFSRFNPLKIDFKLFSSLENLKRVKIVIHAKFHRNLTEIRDYYESLTGWRVFIYEYVIQCWKE</sequence>